<dbReference type="PANTHER" id="PTHR21581:SF33">
    <property type="entry name" value="D-ALANYL-D-ALANINE CARBOXYPEPTIDASE DACB"/>
    <property type="match status" value="1"/>
</dbReference>
<keyword evidence="6" id="KW-0961">Cell wall biogenesis/degradation</keyword>
<sequence>MRRMGLLAGTTLTIPLLSAAPASAGTPHPVLGVLQGAAPSALHAKAAYLSVGKASWGRGADVRRPVASVTKLMTALVVVRSGGLGRTITIKRKYLAYGAKHGASMAGLHAGDRLTARQLLYAMLLPSGSDAAYALVESYGRTWPRFVAKMNATARSLGMDDTHYDNFDGLPWPSRTADSSTPRDQVVLARRALSDPTVRRVVATRAYSLPRTGDHAAYTWTNTNRLLGTYRGARGVKTGFTNTAGYCLLFSARRGNRTAYGAVLGEPTSTARFTDATRLLNWAFGQHTTALPTFPTPSQD</sequence>
<dbReference type="PANTHER" id="PTHR21581">
    <property type="entry name" value="D-ALANYL-D-ALANINE CARBOXYPEPTIDASE"/>
    <property type="match status" value="1"/>
</dbReference>
<dbReference type="RefSeq" id="WP_122198236.1">
    <property type="nucleotide sequence ID" value="NZ_JBHSKC010000007.1"/>
</dbReference>
<dbReference type="Pfam" id="PF00768">
    <property type="entry name" value="Peptidase_S11"/>
    <property type="match status" value="1"/>
</dbReference>
<feature type="binding site" evidence="8">
    <location>
        <position position="237"/>
    </location>
    <ligand>
        <name>substrate</name>
    </ligand>
</feature>
<dbReference type="OrthoDB" id="3530815at2"/>
<accession>A0A3M2LML3</accession>
<dbReference type="GO" id="GO:0009252">
    <property type="term" value="P:peptidoglycan biosynthetic process"/>
    <property type="evidence" value="ECO:0007669"/>
    <property type="project" value="UniProtKB-KW"/>
</dbReference>
<keyword evidence="13" id="KW-1185">Reference proteome</keyword>
<evidence type="ECO:0000313" key="12">
    <source>
        <dbReference type="EMBL" id="RMI38681.1"/>
    </source>
</evidence>
<feature type="active site" description="Acyl-ester intermediate" evidence="7">
    <location>
        <position position="68"/>
    </location>
</feature>
<evidence type="ECO:0000259" key="11">
    <source>
        <dbReference type="Pfam" id="PF00768"/>
    </source>
</evidence>
<evidence type="ECO:0000256" key="3">
    <source>
        <dbReference type="ARBA" id="ARBA00022801"/>
    </source>
</evidence>
<evidence type="ECO:0000256" key="8">
    <source>
        <dbReference type="PIRSR" id="PIRSR618044-2"/>
    </source>
</evidence>
<dbReference type="EMBL" id="RFFG01000081">
    <property type="protein sequence ID" value="RMI38681.1"/>
    <property type="molecule type" value="Genomic_DNA"/>
</dbReference>
<feature type="signal peptide" evidence="10">
    <location>
        <begin position="1"/>
        <end position="24"/>
    </location>
</feature>
<reference evidence="12 13" key="1">
    <citation type="submission" date="2018-10" db="EMBL/GenBank/DDBJ databases">
        <title>Isolation from soil.</title>
        <authorList>
            <person name="Hu J."/>
        </authorList>
    </citation>
    <scope>NUCLEOTIDE SEQUENCE [LARGE SCALE GENOMIC DNA]</scope>
    <source>
        <strain evidence="12 13">NEAU-Ht49</strain>
    </source>
</reference>
<keyword evidence="4" id="KW-0133">Cell shape</keyword>
<evidence type="ECO:0000256" key="9">
    <source>
        <dbReference type="RuleBase" id="RU004016"/>
    </source>
</evidence>
<evidence type="ECO:0000256" key="4">
    <source>
        <dbReference type="ARBA" id="ARBA00022960"/>
    </source>
</evidence>
<dbReference type="Gene3D" id="3.40.710.10">
    <property type="entry name" value="DD-peptidase/beta-lactamase superfamily"/>
    <property type="match status" value="1"/>
</dbReference>
<evidence type="ECO:0000313" key="13">
    <source>
        <dbReference type="Proteomes" id="UP000282674"/>
    </source>
</evidence>
<keyword evidence="12" id="KW-0645">Protease</keyword>
<comment type="similarity">
    <text evidence="1 9">Belongs to the peptidase S11 family.</text>
</comment>
<dbReference type="PRINTS" id="PR00725">
    <property type="entry name" value="DADACBPTASE1"/>
</dbReference>
<dbReference type="GO" id="GO:0006508">
    <property type="term" value="P:proteolysis"/>
    <property type="evidence" value="ECO:0007669"/>
    <property type="project" value="InterPro"/>
</dbReference>
<feature type="chain" id="PRO_5018025444" evidence="10">
    <location>
        <begin position="25"/>
        <end position="300"/>
    </location>
</feature>
<dbReference type="Proteomes" id="UP000282674">
    <property type="component" value="Unassembled WGS sequence"/>
</dbReference>
<gene>
    <name evidence="12" type="ORF">EBO15_32165</name>
</gene>
<dbReference type="InterPro" id="IPR018044">
    <property type="entry name" value="Peptidase_S11"/>
</dbReference>
<dbReference type="SUPFAM" id="SSF56601">
    <property type="entry name" value="beta-lactamase/transpeptidase-like"/>
    <property type="match status" value="1"/>
</dbReference>
<dbReference type="InterPro" id="IPR001967">
    <property type="entry name" value="Peptidase_S11_N"/>
</dbReference>
<dbReference type="GO" id="GO:0008360">
    <property type="term" value="P:regulation of cell shape"/>
    <property type="evidence" value="ECO:0007669"/>
    <property type="project" value="UniProtKB-KW"/>
</dbReference>
<evidence type="ECO:0000256" key="2">
    <source>
        <dbReference type="ARBA" id="ARBA00022729"/>
    </source>
</evidence>
<name>A0A3M2LML3_9ACTN</name>
<keyword evidence="2 10" id="KW-0732">Signal</keyword>
<organism evidence="12 13">
    <name type="scientific">Actinomadura harenae</name>
    <dbReference type="NCBI Taxonomy" id="2483351"/>
    <lineage>
        <taxon>Bacteria</taxon>
        <taxon>Bacillati</taxon>
        <taxon>Actinomycetota</taxon>
        <taxon>Actinomycetes</taxon>
        <taxon>Streptosporangiales</taxon>
        <taxon>Thermomonosporaceae</taxon>
        <taxon>Actinomadura</taxon>
    </lineage>
</organism>
<feature type="active site" evidence="7">
    <location>
        <position position="127"/>
    </location>
</feature>
<evidence type="ECO:0000256" key="1">
    <source>
        <dbReference type="ARBA" id="ARBA00007164"/>
    </source>
</evidence>
<proteinExistence type="inferred from homology"/>
<keyword evidence="3" id="KW-0378">Hydrolase</keyword>
<evidence type="ECO:0000256" key="7">
    <source>
        <dbReference type="PIRSR" id="PIRSR618044-1"/>
    </source>
</evidence>
<dbReference type="AlphaFoldDB" id="A0A3M2LML3"/>
<dbReference type="GO" id="GO:0071555">
    <property type="term" value="P:cell wall organization"/>
    <property type="evidence" value="ECO:0007669"/>
    <property type="project" value="UniProtKB-KW"/>
</dbReference>
<dbReference type="InterPro" id="IPR012338">
    <property type="entry name" value="Beta-lactam/transpept-like"/>
</dbReference>
<feature type="domain" description="Peptidase S11 D-alanyl-D-alanine carboxypeptidase A N-terminal" evidence="11">
    <location>
        <begin position="58"/>
        <end position="267"/>
    </location>
</feature>
<keyword evidence="5" id="KW-0573">Peptidoglycan synthesis</keyword>
<dbReference type="GO" id="GO:0009002">
    <property type="term" value="F:serine-type D-Ala-D-Ala carboxypeptidase activity"/>
    <property type="evidence" value="ECO:0007669"/>
    <property type="project" value="InterPro"/>
</dbReference>
<evidence type="ECO:0000256" key="10">
    <source>
        <dbReference type="SAM" id="SignalP"/>
    </source>
</evidence>
<comment type="caution">
    <text evidence="12">The sequence shown here is derived from an EMBL/GenBank/DDBJ whole genome shotgun (WGS) entry which is preliminary data.</text>
</comment>
<evidence type="ECO:0000256" key="5">
    <source>
        <dbReference type="ARBA" id="ARBA00022984"/>
    </source>
</evidence>
<feature type="active site" description="Proton acceptor" evidence="7">
    <location>
        <position position="71"/>
    </location>
</feature>
<evidence type="ECO:0000256" key="6">
    <source>
        <dbReference type="ARBA" id="ARBA00023316"/>
    </source>
</evidence>
<keyword evidence="12" id="KW-0121">Carboxypeptidase</keyword>
<protein>
    <submittedName>
        <fullName evidence="12">D-alanyl-D-alanine carboxypeptidase</fullName>
    </submittedName>
</protein>